<evidence type="ECO:0000313" key="2">
    <source>
        <dbReference type="EMBL" id="KAG2386289.1"/>
    </source>
</evidence>
<keyword evidence="1" id="KW-0812">Transmembrane</keyword>
<organism evidence="2 3">
    <name type="scientific">Naegleria lovaniensis</name>
    <name type="common">Amoeba</name>
    <dbReference type="NCBI Taxonomy" id="51637"/>
    <lineage>
        <taxon>Eukaryota</taxon>
        <taxon>Discoba</taxon>
        <taxon>Heterolobosea</taxon>
        <taxon>Tetramitia</taxon>
        <taxon>Eutetramitia</taxon>
        <taxon>Vahlkampfiidae</taxon>
        <taxon>Naegleria</taxon>
    </lineage>
</organism>
<reference evidence="2 3" key="1">
    <citation type="journal article" date="2018" name="BMC Genomics">
        <title>The genome of Naegleria lovaniensis, the basis for a comparative approach to unravel pathogenicity factors of the human pathogenic amoeba N. fowleri.</title>
        <authorList>
            <person name="Liechti N."/>
            <person name="Schurch N."/>
            <person name="Bruggmann R."/>
            <person name="Wittwer M."/>
        </authorList>
    </citation>
    <scope>NUCLEOTIDE SEQUENCE [LARGE SCALE GENOMIC DNA]</scope>
    <source>
        <strain evidence="2 3">ATCC 30569</strain>
    </source>
</reference>
<keyword evidence="1" id="KW-1133">Transmembrane helix</keyword>
<feature type="transmembrane region" description="Helical" evidence="1">
    <location>
        <begin position="119"/>
        <end position="137"/>
    </location>
</feature>
<accession>A0AA88KLX5</accession>
<keyword evidence="1" id="KW-0472">Membrane</keyword>
<feature type="transmembrane region" description="Helical" evidence="1">
    <location>
        <begin position="90"/>
        <end position="113"/>
    </location>
</feature>
<proteinExistence type="predicted"/>
<dbReference type="Proteomes" id="UP000816034">
    <property type="component" value="Unassembled WGS sequence"/>
</dbReference>
<feature type="transmembrane region" description="Helical" evidence="1">
    <location>
        <begin position="217"/>
        <end position="244"/>
    </location>
</feature>
<sequence length="279" mass="31123">MVGLIRKDWASGLDKLKKPFTVYIALPLVGLSTSIVFFMSIAAVVIIVVMLSHQYRSKLKTQPSNTTSNNKKIDLQSDQYQQQRQAIIKLTSGIVILATGILLEAIGAILHALDKTKNRVFFFILLHTVIAFLLFEFQLKALQLPSTTLIYNKIMLVSQWSYTYEDSLIISVSFGSLSISVSSFPYGLSDILVDRCTGNPTIASDLEKLRKTFTTAIAIPLVGISTAIVFFLSIGTVVIIVYMLRQKAKLVPDNSEQYQLQKQTMVKLTIGVSFLQQEF</sequence>
<dbReference type="GeneID" id="68095190"/>
<evidence type="ECO:0000256" key="1">
    <source>
        <dbReference type="SAM" id="Phobius"/>
    </source>
</evidence>
<keyword evidence="3" id="KW-1185">Reference proteome</keyword>
<dbReference type="AlphaFoldDB" id="A0AA88KLX5"/>
<evidence type="ECO:0008006" key="4">
    <source>
        <dbReference type="Google" id="ProtNLM"/>
    </source>
</evidence>
<dbReference type="EMBL" id="PYSW02000016">
    <property type="protein sequence ID" value="KAG2386289.1"/>
    <property type="molecule type" value="Genomic_DNA"/>
</dbReference>
<feature type="transmembrane region" description="Helical" evidence="1">
    <location>
        <begin position="20"/>
        <end position="51"/>
    </location>
</feature>
<comment type="caution">
    <text evidence="2">The sequence shown here is derived from an EMBL/GenBank/DDBJ whole genome shotgun (WGS) entry which is preliminary data.</text>
</comment>
<gene>
    <name evidence="2" type="ORF">C9374_002735</name>
</gene>
<dbReference type="RefSeq" id="XP_044550281.1">
    <property type="nucleotide sequence ID" value="XM_044692185.1"/>
</dbReference>
<evidence type="ECO:0000313" key="3">
    <source>
        <dbReference type="Proteomes" id="UP000816034"/>
    </source>
</evidence>
<name>A0AA88KLX5_NAELO</name>
<protein>
    <recommendedName>
        <fullName evidence="4">Transmembrane protein</fullName>
    </recommendedName>
</protein>